<protein>
    <submittedName>
        <fullName evidence="2">Uncharacterized protein</fullName>
    </submittedName>
</protein>
<dbReference type="PANTHER" id="PTHR33170">
    <property type="entry name" value="DUF4283 DOMAIN-CONTAINING PROTEIN-RELATED"/>
    <property type="match status" value="1"/>
</dbReference>
<comment type="caution">
    <text evidence="2">The sequence shown here is derived from an EMBL/GenBank/DDBJ whole genome shotgun (WGS) entry which is preliminary data.</text>
</comment>
<keyword evidence="3" id="KW-1185">Reference proteome</keyword>
<dbReference type="AlphaFoldDB" id="A0A3L6PJG8"/>
<organism evidence="2 3">
    <name type="scientific">Panicum miliaceum</name>
    <name type="common">Proso millet</name>
    <name type="synonym">Broomcorn millet</name>
    <dbReference type="NCBI Taxonomy" id="4540"/>
    <lineage>
        <taxon>Eukaryota</taxon>
        <taxon>Viridiplantae</taxon>
        <taxon>Streptophyta</taxon>
        <taxon>Embryophyta</taxon>
        <taxon>Tracheophyta</taxon>
        <taxon>Spermatophyta</taxon>
        <taxon>Magnoliopsida</taxon>
        <taxon>Liliopsida</taxon>
        <taxon>Poales</taxon>
        <taxon>Poaceae</taxon>
        <taxon>PACMAD clade</taxon>
        <taxon>Panicoideae</taxon>
        <taxon>Panicodae</taxon>
        <taxon>Paniceae</taxon>
        <taxon>Panicinae</taxon>
        <taxon>Panicum</taxon>
        <taxon>Panicum sect. Panicum</taxon>
    </lineage>
</organism>
<dbReference type="Proteomes" id="UP000275267">
    <property type="component" value="Unassembled WGS sequence"/>
</dbReference>
<gene>
    <name evidence="2" type="ORF">C2845_PM18G05920</name>
</gene>
<proteinExistence type="predicted"/>
<evidence type="ECO:0000256" key="1">
    <source>
        <dbReference type="SAM" id="MobiDB-lite"/>
    </source>
</evidence>
<accession>A0A3L6PJG8</accession>
<sequence>MIDQRSRYNPDHVRVKIACRDVKAIPKSVESTLGVFIYDFFFELDDQEFLNGNKQKSTVKVSEPEMQPNPKKQRKEQGTGP</sequence>
<dbReference type="EMBL" id="PQIB02000017">
    <property type="protein sequence ID" value="RLM57775.1"/>
    <property type="molecule type" value="Genomic_DNA"/>
</dbReference>
<feature type="region of interest" description="Disordered" evidence="1">
    <location>
        <begin position="53"/>
        <end position="81"/>
    </location>
</feature>
<reference evidence="3" key="1">
    <citation type="journal article" date="2019" name="Nat. Commun.">
        <title>The genome of broomcorn millet.</title>
        <authorList>
            <person name="Zou C."/>
            <person name="Miki D."/>
            <person name="Li D."/>
            <person name="Tang Q."/>
            <person name="Xiao L."/>
            <person name="Rajput S."/>
            <person name="Deng P."/>
            <person name="Jia W."/>
            <person name="Huang R."/>
            <person name="Zhang M."/>
            <person name="Sun Y."/>
            <person name="Hu J."/>
            <person name="Fu X."/>
            <person name="Schnable P.S."/>
            <person name="Li F."/>
            <person name="Zhang H."/>
            <person name="Feng B."/>
            <person name="Zhu X."/>
            <person name="Liu R."/>
            <person name="Schnable J.C."/>
            <person name="Zhu J.-K."/>
            <person name="Zhang H."/>
        </authorList>
    </citation>
    <scope>NUCLEOTIDE SEQUENCE [LARGE SCALE GENOMIC DNA]</scope>
</reference>
<name>A0A3L6PJG8_PANMI</name>
<evidence type="ECO:0000313" key="2">
    <source>
        <dbReference type="EMBL" id="RLM57775.1"/>
    </source>
</evidence>
<evidence type="ECO:0000313" key="3">
    <source>
        <dbReference type="Proteomes" id="UP000275267"/>
    </source>
</evidence>
<dbReference type="PANTHER" id="PTHR33170:SF22">
    <property type="entry name" value="OS10G0417100 PROTEIN"/>
    <property type="match status" value="1"/>
</dbReference>